<evidence type="ECO:0000256" key="2">
    <source>
        <dbReference type="ARBA" id="ARBA00022630"/>
    </source>
</evidence>
<evidence type="ECO:0000256" key="3">
    <source>
        <dbReference type="ARBA" id="ARBA00022827"/>
    </source>
</evidence>
<sequence>MNEMLGVARWGAPAAAVSLPSDVRDLLGAALGVSGPRPAASTAELPAVTLSETALERLRAACPVVSTGDEARLSHAAGKSTEDLLRLRAGRADDAPDAVARPATQQQVADLLAACSQLRVAVVPFGGGTSVVGGLAARREGFAGVLAVDLAALDRLVHLDRVSRTATFEAGVRAPRAEELLAAEGFTLGHFPQSFEYASLGGFAATRSSGQASAGYGRFDRMVVGLRAATPIGLLDAGRAPESAAGPDLRQLLLGSEGAFGVITELTVRVRPAPQARDYAGWSFPSFDAGADAVRALAQDGPLPTVLRLSDETETAINAATGGPQADGCLAVVGVEGTAEEVADRSAALGRRLTALGGTPLGAAPGEAWQAGRFRAPYLRDALLDEGAIAETLETATFWDRLPATYAAVRDALVRTLSSSGTPPLVLCHISHVYDSGASLYFTVVAAQAEDPVAQWRAAKAAAGDAIAASGATITHHHGVGRVHRPWYTREIGDVGVAALLGVKRALDPHGILNPGILLP</sequence>
<dbReference type="InterPro" id="IPR004113">
    <property type="entry name" value="FAD-bd_oxidored_4_C"/>
</dbReference>
<dbReference type="InterPro" id="IPR016171">
    <property type="entry name" value="Vanillyl_alc_oxidase_C-sub2"/>
</dbReference>
<dbReference type="Proteomes" id="UP001241758">
    <property type="component" value="Unassembled WGS sequence"/>
</dbReference>
<keyword evidence="3" id="KW-0274">FAD</keyword>
<comment type="caution">
    <text evidence="6">The sequence shown here is derived from an EMBL/GenBank/DDBJ whole genome shotgun (WGS) entry which is preliminary data.</text>
</comment>
<evidence type="ECO:0000256" key="4">
    <source>
        <dbReference type="ARBA" id="ARBA00023002"/>
    </source>
</evidence>
<dbReference type="RefSeq" id="WP_282764043.1">
    <property type="nucleotide sequence ID" value="NZ_JASCTH010000023.1"/>
</dbReference>
<reference evidence="6 7" key="1">
    <citation type="submission" date="2023-05" db="EMBL/GenBank/DDBJ databases">
        <title>Actinoplanes sp. NEAU-A12 genome sequencing.</title>
        <authorList>
            <person name="Wang Z.-S."/>
        </authorList>
    </citation>
    <scope>NUCLEOTIDE SEQUENCE [LARGE SCALE GENOMIC DNA]</scope>
    <source>
        <strain evidence="6 7">NEAU-A12</strain>
    </source>
</reference>
<keyword evidence="2" id="KW-0285">Flavoprotein</keyword>
<dbReference type="SUPFAM" id="SSF55103">
    <property type="entry name" value="FAD-linked oxidases, C-terminal domain"/>
    <property type="match status" value="1"/>
</dbReference>
<dbReference type="InterPro" id="IPR025650">
    <property type="entry name" value="Alkyl-DHAP_Synthase"/>
</dbReference>
<dbReference type="InterPro" id="IPR036318">
    <property type="entry name" value="FAD-bd_PCMH-like_sf"/>
</dbReference>
<accession>A0ABT6WTG5</accession>
<dbReference type="InterPro" id="IPR016166">
    <property type="entry name" value="FAD-bd_PCMH"/>
</dbReference>
<evidence type="ECO:0000259" key="5">
    <source>
        <dbReference type="PROSITE" id="PS51387"/>
    </source>
</evidence>
<dbReference type="Pfam" id="PF02913">
    <property type="entry name" value="FAD-oxidase_C"/>
    <property type="match status" value="1"/>
</dbReference>
<proteinExistence type="inferred from homology"/>
<keyword evidence="7" id="KW-1185">Reference proteome</keyword>
<comment type="similarity">
    <text evidence="1">Belongs to the FAD-binding oxidoreductase/transferase type 4 family.</text>
</comment>
<protein>
    <submittedName>
        <fullName evidence="6">FAD-binding oxidoreductase</fullName>
    </submittedName>
</protein>
<keyword evidence="4" id="KW-0560">Oxidoreductase</keyword>
<dbReference type="Pfam" id="PF01565">
    <property type="entry name" value="FAD_binding_4"/>
    <property type="match status" value="1"/>
</dbReference>
<evidence type="ECO:0000313" key="6">
    <source>
        <dbReference type="EMBL" id="MDI6103038.1"/>
    </source>
</evidence>
<feature type="domain" description="FAD-binding PCMH-type" evidence="5">
    <location>
        <begin position="92"/>
        <end position="273"/>
    </location>
</feature>
<dbReference type="InterPro" id="IPR016164">
    <property type="entry name" value="FAD-linked_Oxase-like_C"/>
</dbReference>
<dbReference type="Gene3D" id="3.30.300.330">
    <property type="match status" value="1"/>
</dbReference>
<dbReference type="EMBL" id="JASCTH010000023">
    <property type="protein sequence ID" value="MDI6103038.1"/>
    <property type="molecule type" value="Genomic_DNA"/>
</dbReference>
<name>A0ABT6WTG5_9ACTN</name>
<dbReference type="Gene3D" id="1.10.45.10">
    <property type="entry name" value="Vanillyl-alcohol Oxidase, Chain A, domain 4"/>
    <property type="match status" value="1"/>
</dbReference>
<dbReference type="InterPro" id="IPR016167">
    <property type="entry name" value="FAD-bd_PCMH_sub1"/>
</dbReference>
<dbReference type="PROSITE" id="PS51387">
    <property type="entry name" value="FAD_PCMH"/>
    <property type="match status" value="1"/>
</dbReference>
<dbReference type="PANTHER" id="PTHR46568:SF1">
    <property type="entry name" value="ALKYLDIHYDROXYACETONEPHOSPHATE SYNTHASE, PEROXISOMAL"/>
    <property type="match status" value="1"/>
</dbReference>
<dbReference type="Gene3D" id="3.30.43.10">
    <property type="entry name" value="Uridine Diphospho-n-acetylenolpyruvylglucosamine Reductase, domain 2"/>
    <property type="match status" value="1"/>
</dbReference>
<organism evidence="6 7">
    <name type="scientific">Actinoplanes sandaracinus</name>
    <dbReference type="NCBI Taxonomy" id="3045177"/>
    <lineage>
        <taxon>Bacteria</taxon>
        <taxon>Bacillati</taxon>
        <taxon>Actinomycetota</taxon>
        <taxon>Actinomycetes</taxon>
        <taxon>Micromonosporales</taxon>
        <taxon>Micromonosporaceae</taxon>
        <taxon>Actinoplanes</taxon>
    </lineage>
</organism>
<dbReference type="InterPro" id="IPR016169">
    <property type="entry name" value="FAD-bd_PCMH_sub2"/>
</dbReference>
<dbReference type="PANTHER" id="PTHR46568">
    <property type="entry name" value="ALKYLDIHYDROXYACETONEPHOSPHATE SYNTHASE, PEROXISOMAL"/>
    <property type="match status" value="1"/>
</dbReference>
<dbReference type="SUPFAM" id="SSF56176">
    <property type="entry name" value="FAD-binding/transporter-associated domain-like"/>
    <property type="match status" value="1"/>
</dbReference>
<dbReference type="Gene3D" id="3.30.465.10">
    <property type="match status" value="1"/>
</dbReference>
<dbReference type="Gene3D" id="3.30.70.3450">
    <property type="match status" value="1"/>
</dbReference>
<evidence type="ECO:0000313" key="7">
    <source>
        <dbReference type="Proteomes" id="UP001241758"/>
    </source>
</evidence>
<dbReference type="InterPro" id="IPR006094">
    <property type="entry name" value="Oxid_FAD_bind_N"/>
</dbReference>
<gene>
    <name evidence="6" type="ORF">QLQ12_30930</name>
</gene>
<evidence type="ECO:0000256" key="1">
    <source>
        <dbReference type="ARBA" id="ARBA00008000"/>
    </source>
</evidence>